<feature type="compositionally biased region" description="Polar residues" evidence="1">
    <location>
        <begin position="162"/>
        <end position="180"/>
    </location>
</feature>
<name>A0A2Z7C2Z1_9LAMI</name>
<evidence type="ECO:0000313" key="3">
    <source>
        <dbReference type="Proteomes" id="UP000250235"/>
    </source>
</evidence>
<organism evidence="2 3">
    <name type="scientific">Dorcoceras hygrometricum</name>
    <dbReference type="NCBI Taxonomy" id="472368"/>
    <lineage>
        <taxon>Eukaryota</taxon>
        <taxon>Viridiplantae</taxon>
        <taxon>Streptophyta</taxon>
        <taxon>Embryophyta</taxon>
        <taxon>Tracheophyta</taxon>
        <taxon>Spermatophyta</taxon>
        <taxon>Magnoliopsida</taxon>
        <taxon>eudicotyledons</taxon>
        <taxon>Gunneridae</taxon>
        <taxon>Pentapetalae</taxon>
        <taxon>asterids</taxon>
        <taxon>lamiids</taxon>
        <taxon>Lamiales</taxon>
        <taxon>Gesneriaceae</taxon>
        <taxon>Didymocarpoideae</taxon>
        <taxon>Trichosporeae</taxon>
        <taxon>Loxocarpinae</taxon>
        <taxon>Dorcoceras</taxon>
    </lineage>
</organism>
<dbReference type="Proteomes" id="UP000250235">
    <property type="component" value="Unassembled WGS sequence"/>
</dbReference>
<gene>
    <name evidence="2" type="ORF">F511_15941</name>
</gene>
<feature type="compositionally biased region" description="Polar residues" evidence="1">
    <location>
        <begin position="82"/>
        <end position="97"/>
    </location>
</feature>
<reference evidence="2 3" key="1">
    <citation type="journal article" date="2015" name="Proc. Natl. Acad. Sci. U.S.A.">
        <title>The resurrection genome of Boea hygrometrica: A blueprint for survival of dehydration.</title>
        <authorList>
            <person name="Xiao L."/>
            <person name="Yang G."/>
            <person name="Zhang L."/>
            <person name="Yang X."/>
            <person name="Zhao S."/>
            <person name="Ji Z."/>
            <person name="Zhou Q."/>
            <person name="Hu M."/>
            <person name="Wang Y."/>
            <person name="Chen M."/>
            <person name="Xu Y."/>
            <person name="Jin H."/>
            <person name="Xiao X."/>
            <person name="Hu G."/>
            <person name="Bao F."/>
            <person name="Hu Y."/>
            <person name="Wan P."/>
            <person name="Li L."/>
            <person name="Deng X."/>
            <person name="Kuang T."/>
            <person name="Xiang C."/>
            <person name="Zhu J.K."/>
            <person name="Oliver M.J."/>
            <person name="He Y."/>
        </authorList>
    </citation>
    <scope>NUCLEOTIDE SEQUENCE [LARGE SCALE GENOMIC DNA]</scope>
    <source>
        <strain evidence="3">cv. XS01</strain>
    </source>
</reference>
<accession>A0A2Z7C2Z1</accession>
<feature type="region of interest" description="Disordered" evidence="1">
    <location>
        <begin position="62"/>
        <end position="97"/>
    </location>
</feature>
<proteinExistence type="predicted"/>
<sequence length="189" mass="21323">MFTLKAAKGCSIVPRIHKFYLTNSNRARQHPRPETSSFRDLLQGRSTASKWVAIEREVHKEPSATEITQNLRRKSREESLGRSYQTQQPDATTRHNNPVATIQSQGVKLKAGRFLTTGTRRKHRNAAFQLNRTTSHSSLDWFLKSTAGNPVATFKTRRLTQSNDVTAPTSSIPVDATQKQRLPGAKRND</sequence>
<dbReference type="AlphaFoldDB" id="A0A2Z7C2Z1"/>
<evidence type="ECO:0000256" key="1">
    <source>
        <dbReference type="SAM" id="MobiDB-lite"/>
    </source>
</evidence>
<dbReference type="EMBL" id="KV000488">
    <property type="protein sequence ID" value="KZV40228.1"/>
    <property type="molecule type" value="Genomic_DNA"/>
</dbReference>
<protein>
    <submittedName>
        <fullName evidence="2">Uncharacterized protein</fullName>
    </submittedName>
</protein>
<feature type="region of interest" description="Disordered" evidence="1">
    <location>
        <begin position="162"/>
        <end position="189"/>
    </location>
</feature>
<evidence type="ECO:0000313" key="2">
    <source>
        <dbReference type="EMBL" id="KZV40228.1"/>
    </source>
</evidence>
<keyword evidence="3" id="KW-1185">Reference proteome</keyword>